<dbReference type="RefSeq" id="WP_378164100.1">
    <property type="nucleotide sequence ID" value="NZ_JBHSBU010000001.1"/>
</dbReference>
<dbReference type="Gene3D" id="3.30.70.1060">
    <property type="entry name" value="Dimeric alpha+beta barrel"/>
    <property type="match status" value="1"/>
</dbReference>
<dbReference type="Pfam" id="PF03795">
    <property type="entry name" value="YCII"/>
    <property type="match status" value="1"/>
</dbReference>
<protein>
    <submittedName>
        <fullName evidence="3">YciI family protein</fullName>
    </submittedName>
</protein>
<evidence type="ECO:0000313" key="4">
    <source>
        <dbReference type="Proteomes" id="UP001595791"/>
    </source>
</evidence>
<proteinExistence type="inferred from homology"/>
<dbReference type="EMBL" id="JBHSBU010000001">
    <property type="protein sequence ID" value="MFC4159875.1"/>
    <property type="molecule type" value="Genomic_DNA"/>
</dbReference>
<reference evidence="4" key="1">
    <citation type="journal article" date="2019" name="Int. J. Syst. Evol. Microbiol.">
        <title>The Global Catalogue of Microorganisms (GCM) 10K type strain sequencing project: providing services to taxonomists for standard genome sequencing and annotation.</title>
        <authorList>
            <consortium name="The Broad Institute Genomics Platform"/>
            <consortium name="The Broad Institute Genome Sequencing Center for Infectious Disease"/>
            <person name="Wu L."/>
            <person name="Ma J."/>
        </authorList>
    </citation>
    <scope>NUCLEOTIDE SEQUENCE [LARGE SCALE GENOMIC DNA]</scope>
    <source>
        <strain evidence="4">LMG 29894</strain>
    </source>
</reference>
<evidence type="ECO:0000256" key="1">
    <source>
        <dbReference type="ARBA" id="ARBA00007689"/>
    </source>
</evidence>
<keyword evidence="4" id="KW-1185">Reference proteome</keyword>
<comment type="similarity">
    <text evidence="1">Belongs to the YciI family.</text>
</comment>
<gene>
    <name evidence="3" type="ORF">ACFOW7_11020</name>
</gene>
<evidence type="ECO:0000259" key="2">
    <source>
        <dbReference type="Pfam" id="PF03795"/>
    </source>
</evidence>
<organism evidence="3 4">
    <name type="scientific">Chitinimonas lacunae</name>
    <dbReference type="NCBI Taxonomy" id="1963018"/>
    <lineage>
        <taxon>Bacteria</taxon>
        <taxon>Pseudomonadati</taxon>
        <taxon>Pseudomonadota</taxon>
        <taxon>Betaproteobacteria</taxon>
        <taxon>Neisseriales</taxon>
        <taxon>Chitinibacteraceae</taxon>
        <taxon>Chitinimonas</taxon>
    </lineage>
</organism>
<comment type="caution">
    <text evidence="3">The sequence shown here is derived from an EMBL/GenBank/DDBJ whole genome shotgun (WGS) entry which is preliminary data.</text>
</comment>
<feature type="domain" description="YCII-related" evidence="2">
    <location>
        <begin position="1"/>
        <end position="91"/>
    </location>
</feature>
<dbReference type="SUPFAM" id="SSF54909">
    <property type="entry name" value="Dimeric alpha+beta barrel"/>
    <property type="match status" value="1"/>
</dbReference>
<accession>A0ABV8MRL4</accession>
<dbReference type="Proteomes" id="UP001595791">
    <property type="component" value="Unassembled WGS sequence"/>
</dbReference>
<sequence length="106" mass="11449">MEYLYLIRPVRPDMLRNGLTAAEEAVMAAHFDYLSQALQDGRLILAGRTLEVDERGFGIAVFRADDQAAAQAFAAADPAVAAGVVSVEVYPYRVALLAPALPEVRT</sequence>
<name>A0ABV8MRL4_9NEIS</name>
<dbReference type="InterPro" id="IPR011008">
    <property type="entry name" value="Dimeric_a/b-barrel"/>
</dbReference>
<evidence type="ECO:0000313" key="3">
    <source>
        <dbReference type="EMBL" id="MFC4159875.1"/>
    </source>
</evidence>
<dbReference type="InterPro" id="IPR005545">
    <property type="entry name" value="YCII"/>
</dbReference>